<proteinExistence type="predicted"/>
<accession>A0A176X5W6</accession>
<sequence>MAMVAGFNMLSFDLFGIGRRMPVVNERVETEFQEKTPRRPDDESQNDDRDQEYELFFWSLYPVI</sequence>
<feature type="region of interest" description="Disordered" evidence="1">
    <location>
        <begin position="29"/>
        <end position="50"/>
    </location>
</feature>
<organism evidence="2 3">
    <name type="scientific">Agrobacterium tumefaciens</name>
    <dbReference type="NCBI Taxonomy" id="358"/>
    <lineage>
        <taxon>Bacteria</taxon>
        <taxon>Pseudomonadati</taxon>
        <taxon>Pseudomonadota</taxon>
        <taxon>Alphaproteobacteria</taxon>
        <taxon>Hyphomicrobiales</taxon>
        <taxon>Rhizobiaceae</taxon>
        <taxon>Rhizobium/Agrobacterium group</taxon>
        <taxon>Agrobacterium</taxon>
        <taxon>Agrobacterium tumefaciens complex</taxon>
    </lineage>
</organism>
<dbReference type="EMBL" id="LXPS01000033">
    <property type="protein sequence ID" value="OAE41856.1"/>
    <property type="molecule type" value="Genomic_DNA"/>
</dbReference>
<reference evidence="2 3" key="1">
    <citation type="submission" date="2016-05" db="EMBL/GenBank/DDBJ databases">
        <authorList>
            <person name="Lavstsen T."/>
            <person name="Jespersen J.S."/>
        </authorList>
    </citation>
    <scope>NUCLEOTIDE SEQUENCE [LARGE SCALE GENOMIC DNA]</scope>
    <source>
        <strain evidence="2 3">KCJ1736</strain>
    </source>
</reference>
<evidence type="ECO:0000313" key="2">
    <source>
        <dbReference type="EMBL" id="OAE41856.1"/>
    </source>
</evidence>
<evidence type="ECO:0000313" key="3">
    <source>
        <dbReference type="Proteomes" id="UP000077098"/>
    </source>
</evidence>
<protein>
    <submittedName>
        <fullName evidence="2">Uncharacterized protein</fullName>
    </submittedName>
</protein>
<feature type="compositionally biased region" description="Basic and acidic residues" evidence="1">
    <location>
        <begin position="29"/>
        <end position="48"/>
    </location>
</feature>
<evidence type="ECO:0000256" key="1">
    <source>
        <dbReference type="SAM" id="MobiDB-lite"/>
    </source>
</evidence>
<gene>
    <name evidence="2" type="ORF">A7J57_02045</name>
</gene>
<dbReference type="RefSeq" id="WP_063949968.1">
    <property type="nucleotide sequence ID" value="NZ_JBJDNA010000004.1"/>
</dbReference>
<comment type="caution">
    <text evidence="2">The sequence shown here is derived from an EMBL/GenBank/DDBJ whole genome shotgun (WGS) entry which is preliminary data.</text>
</comment>
<dbReference type="AlphaFoldDB" id="A0A176X5W6"/>
<name>A0A176X5W6_AGRTU</name>
<dbReference type="Proteomes" id="UP000077098">
    <property type="component" value="Unassembled WGS sequence"/>
</dbReference>